<feature type="compositionally biased region" description="Basic residues" evidence="1">
    <location>
        <begin position="26"/>
        <end position="40"/>
    </location>
</feature>
<organism evidence="2 3">
    <name type="scientific">Gymnopilus dilepis</name>
    <dbReference type="NCBI Taxonomy" id="231916"/>
    <lineage>
        <taxon>Eukaryota</taxon>
        <taxon>Fungi</taxon>
        <taxon>Dikarya</taxon>
        <taxon>Basidiomycota</taxon>
        <taxon>Agaricomycotina</taxon>
        <taxon>Agaricomycetes</taxon>
        <taxon>Agaricomycetidae</taxon>
        <taxon>Agaricales</taxon>
        <taxon>Agaricineae</taxon>
        <taxon>Hymenogastraceae</taxon>
        <taxon>Gymnopilus</taxon>
    </lineage>
</organism>
<name>A0A409Y2Z6_9AGAR</name>
<dbReference type="EMBL" id="NHYE01001261">
    <property type="protein sequence ID" value="PPQ97358.1"/>
    <property type="molecule type" value="Genomic_DNA"/>
</dbReference>
<reference evidence="2 3" key="1">
    <citation type="journal article" date="2018" name="Evol. Lett.">
        <title>Horizontal gene cluster transfer increased hallucinogenic mushroom diversity.</title>
        <authorList>
            <person name="Reynolds H.T."/>
            <person name="Vijayakumar V."/>
            <person name="Gluck-Thaler E."/>
            <person name="Korotkin H.B."/>
            <person name="Matheny P.B."/>
            <person name="Slot J.C."/>
        </authorList>
    </citation>
    <scope>NUCLEOTIDE SEQUENCE [LARGE SCALE GENOMIC DNA]</scope>
    <source>
        <strain evidence="2 3">SRW20</strain>
    </source>
</reference>
<accession>A0A409Y2Z6</accession>
<feature type="compositionally biased region" description="Basic and acidic residues" evidence="1">
    <location>
        <begin position="100"/>
        <end position="116"/>
    </location>
</feature>
<evidence type="ECO:0000313" key="2">
    <source>
        <dbReference type="EMBL" id="PPQ97358.1"/>
    </source>
</evidence>
<dbReference type="InParanoid" id="A0A409Y2Z6"/>
<gene>
    <name evidence="2" type="ORF">CVT26_006592</name>
</gene>
<feature type="region of interest" description="Disordered" evidence="1">
    <location>
        <begin position="15"/>
        <end position="40"/>
    </location>
</feature>
<feature type="compositionally biased region" description="Polar residues" evidence="1">
    <location>
        <begin position="143"/>
        <end position="159"/>
    </location>
</feature>
<evidence type="ECO:0000313" key="3">
    <source>
        <dbReference type="Proteomes" id="UP000284706"/>
    </source>
</evidence>
<dbReference type="AlphaFoldDB" id="A0A409Y2Z6"/>
<sequence>MGWLESKAIYARKNQGGENSGYRCQFRNKRKSGGRTDKKHKGAILHLAEEKEGKAQERASLFIAPGTIHVAWANPEGLEVGQWRRFTSLSSSEVPSAKSIRSEGRSEGRDAHIFDDEGKLKEFDTHECRMAFRGANRNQCSAATTVEKQGGHHSTQTSDFKADADR</sequence>
<proteinExistence type="predicted"/>
<comment type="caution">
    <text evidence="2">The sequence shown here is derived from an EMBL/GenBank/DDBJ whole genome shotgun (WGS) entry which is preliminary data.</text>
</comment>
<dbReference type="Proteomes" id="UP000284706">
    <property type="component" value="Unassembled WGS sequence"/>
</dbReference>
<evidence type="ECO:0000256" key="1">
    <source>
        <dbReference type="SAM" id="MobiDB-lite"/>
    </source>
</evidence>
<feature type="region of interest" description="Disordered" evidence="1">
    <location>
        <begin position="91"/>
        <end position="116"/>
    </location>
</feature>
<keyword evidence="3" id="KW-1185">Reference proteome</keyword>
<feature type="region of interest" description="Disordered" evidence="1">
    <location>
        <begin position="143"/>
        <end position="166"/>
    </location>
</feature>
<protein>
    <submittedName>
        <fullName evidence="2">Uncharacterized protein</fullName>
    </submittedName>
</protein>